<evidence type="ECO:0000313" key="3">
    <source>
        <dbReference type="Proteomes" id="UP000005627"/>
    </source>
</evidence>
<dbReference type="GO" id="GO:0000131">
    <property type="term" value="C:incipient cellular bud site"/>
    <property type="evidence" value="ECO:0007669"/>
    <property type="project" value="EnsemblFungi"/>
</dbReference>
<dbReference type="HOGENOM" id="CLU_054089_0_0_1"/>
<dbReference type="GO" id="GO:0000753">
    <property type="term" value="P:cell morphogenesis involved in conjugation with cellular fusion"/>
    <property type="evidence" value="ECO:0007669"/>
    <property type="project" value="EnsemblFungi"/>
</dbReference>
<dbReference type="eggNOG" id="ENOG502QTTD">
    <property type="taxonomic scope" value="Eukaryota"/>
</dbReference>
<accession>G8ZPJ7</accession>
<dbReference type="STRING" id="1076872.G8ZPJ7"/>
<dbReference type="KEGG" id="tdl:TDEL_0B04120"/>
<dbReference type="AlphaFoldDB" id="G8ZPJ7"/>
<dbReference type="GO" id="GO:0071468">
    <property type="term" value="P:cellular response to acidic pH"/>
    <property type="evidence" value="ECO:0007669"/>
    <property type="project" value="EnsemblFungi"/>
</dbReference>
<dbReference type="RefSeq" id="XP_003679752.1">
    <property type="nucleotide sequence ID" value="XM_003679704.1"/>
</dbReference>
<keyword evidence="3" id="KW-1185">Reference proteome</keyword>
<reference evidence="2 3" key="1">
    <citation type="journal article" date="2011" name="Proc. Natl. Acad. Sci. U.S.A.">
        <title>Evolutionary erosion of yeast sex chromosomes by mating-type switching accidents.</title>
        <authorList>
            <person name="Gordon J.L."/>
            <person name="Armisen D."/>
            <person name="Proux-Wera E."/>
            <person name="Oheigeartaigh S.S."/>
            <person name="Byrne K.P."/>
            <person name="Wolfe K.H."/>
        </authorList>
    </citation>
    <scope>NUCLEOTIDE SEQUENCE [LARGE SCALE GENOMIC DNA]</scope>
    <source>
        <strain evidence="3">ATCC 10662 / CBS 1146 / NBRC 0425 / NCYC 2629 / NRRL Y-866</strain>
    </source>
</reference>
<dbReference type="FunCoup" id="G8ZPJ7">
    <property type="interactions" value="49"/>
</dbReference>
<dbReference type="GO" id="GO:0043332">
    <property type="term" value="C:mating projection tip"/>
    <property type="evidence" value="ECO:0007669"/>
    <property type="project" value="EnsemblFungi"/>
</dbReference>
<dbReference type="OrthoDB" id="3996692at2759"/>
<evidence type="ECO:0000256" key="1">
    <source>
        <dbReference type="SAM" id="Coils"/>
    </source>
</evidence>
<dbReference type="GO" id="GO:0005935">
    <property type="term" value="C:cellular bud neck"/>
    <property type="evidence" value="ECO:0007669"/>
    <property type="project" value="EnsemblFungi"/>
</dbReference>
<dbReference type="InParanoid" id="G8ZPJ7"/>
<evidence type="ECO:0000313" key="2">
    <source>
        <dbReference type="EMBL" id="CCE90541.1"/>
    </source>
</evidence>
<dbReference type="GO" id="GO:0031489">
    <property type="term" value="F:myosin V binding"/>
    <property type="evidence" value="ECO:0007669"/>
    <property type="project" value="EnsemblFungi"/>
</dbReference>
<organism evidence="2 3">
    <name type="scientific">Torulaspora delbrueckii</name>
    <name type="common">Yeast</name>
    <name type="synonym">Candida colliculosa</name>
    <dbReference type="NCBI Taxonomy" id="4950"/>
    <lineage>
        <taxon>Eukaryota</taxon>
        <taxon>Fungi</taxon>
        <taxon>Dikarya</taxon>
        <taxon>Ascomycota</taxon>
        <taxon>Saccharomycotina</taxon>
        <taxon>Saccharomycetes</taxon>
        <taxon>Saccharomycetales</taxon>
        <taxon>Saccharomycetaceae</taxon>
        <taxon>Torulaspora</taxon>
    </lineage>
</organism>
<dbReference type="GO" id="GO:0000133">
    <property type="term" value="C:polarisome"/>
    <property type="evidence" value="ECO:0007669"/>
    <property type="project" value="EnsemblFungi"/>
</dbReference>
<dbReference type="GO" id="GO:0032956">
    <property type="term" value="P:regulation of actin cytoskeleton organization"/>
    <property type="evidence" value="ECO:0007669"/>
    <property type="project" value="EnsemblFungi"/>
</dbReference>
<protein>
    <submittedName>
        <fullName evidence="2">Uncharacterized protein</fullName>
    </submittedName>
</protein>
<dbReference type="Proteomes" id="UP000005627">
    <property type="component" value="Chromosome 2"/>
</dbReference>
<sequence>MRCDMALMGRANPVLFSDNRCDEYPMEYSELKHYLATNSIEDFPRRRSKAYTHIDFMDHLLYKSGASVDLDKKLACEYALYLVQSEEDEPVNYKVESLMALKPRSLEWYESVVNLLGSINAPDLDIPRVSGRDTLKRTRTLVKTKSDLQELTSFVLSNAIKKGIELEPVNMDDSVEFLKAAFETISTSSNDKQDPMQKDQLETAFKDLQLAHSFLTKQFENDRNEYLENIEKLQRTNKELQQRLLDYHSDLSQAEVKLQETERELNNSRERQKSFHITSPIFSRDSWNDASPVSAKSTNSNTYSIPIMRTEFKRLLTESQRKYERELQEEREARAELQRQLDNLKNN</sequence>
<dbReference type="GO" id="GO:0007124">
    <property type="term" value="P:pseudohyphal growth"/>
    <property type="evidence" value="ECO:0007669"/>
    <property type="project" value="EnsemblFungi"/>
</dbReference>
<feature type="coiled-coil region" evidence="1">
    <location>
        <begin position="313"/>
        <end position="347"/>
    </location>
</feature>
<feature type="coiled-coil region" evidence="1">
    <location>
        <begin position="216"/>
        <end position="271"/>
    </location>
</feature>
<proteinExistence type="predicted"/>
<name>G8ZPJ7_TORDE</name>
<dbReference type="GeneID" id="11504620"/>
<dbReference type="GO" id="GO:0071474">
    <property type="term" value="P:cellular hyperosmotic response"/>
    <property type="evidence" value="ECO:0007669"/>
    <property type="project" value="EnsemblFungi"/>
</dbReference>
<gene>
    <name evidence="2" type="primary">TDEL0B04120</name>
    <name evidence="2" type="ORF">TDEL_0B04120</name>
</gene>
<dbReference type="GO" id="GO:0007118">
    <property type="term" value="P:budding cell apical bud growth"/>
    <property type="evidence" value="ECO:0007669"/>
    <property type="project" value="EnsemblFungi"/>
</dbReference>
<dbReference type="GO" id="GO:0007121">
    <property type="term" value="P:bipolar cellular bud site selection"/>
    <property type="evidence" value="ECO:0007669"/>
    <property type="project" value="EnsemblFungi"/>
</dbReference>
<dbReference type="GO" id="GO:0032880">
    <property type="term" value="P:regulation of protein localization"/>
    <property type="evidence" value="ECO:0007669"/>
    <property type="project" value="EnsemblFungi"/>
</dbReference>
<keyword evidence="1" id="KW-0175">Coiled coil</keyword>
<dbReference type="EMBL" id="HE616743">
    <property type="protein sequence ID" value="CCE90541.1"/>
    <property type="molecule type" value="Genomic_DNA"/>
</dbReference>
<dbReference type="GO" id="GO:0005934">
    <property type="term" value="C:cellular bud tip"/>
    <property type="evidence" value="ECO:0007669"/>
    <property type="project" value="EnsemblFungi"/>
</dbReference>